<dbReference type="EMBL" id="RJQC01000004">
    <property type="protein sequence ID" value="RNM29264.1"/>
    <property type="molecule type" value="Genomic_DNA"/>
</dbReference>
<evidence type="ECO:0000313" key="2">
    <source>
        <dbReference type="Proteomes" id="UP000276568"/>
    </source>
</evidence>
<dbReference type="AlphaFoldDB" id="A0A3N0HX42"/>
<accession>A0A3N0HX42</accession>
<dbReference type="RefSeq" id="WP_128520949.1">
    <property type="nucleotide sequence ID" value="NZ_RJQC01000004.1"/>
</dbReference>
<sequence length="137" mass="15738">MSIKQVVIHSDLRRPDQIYQASDEVEQKLTIQRDGTVRLDAISHEGYPCWKEEKEIGEELAIEILDLLEQYAKQPAELSQADASEWEMHIVYDDDSQQKLKGPMIGKVYAGDVDLTDFIRNHLPFMSLGVFDRTDSL</sequence>
<gene>
    <name evidence="1" type="ORF">EDX97_09670</name>
</gene>
<proteinExistence type="predicted"/>
<comment type="caution">
    <text evidence="1">The sequence shown here is derived from an EMBL/GenBank/DDBJ whole genome shotgun (WGS) entry which is preliminary data.</text>
</comment>
<protein>
    <submittedName>
        <fullName evidence="1">Uncharacterized protein</fullName>
    </submittedName>
</protein>
<reference evidence="1 2" key="1">
    <citation type="submission" date="2018-11" db="EMBL/GenBank/DDBJ databases">
        <title>Clostridium sp. nov., a member of the family Erysipelotrichaceae isolated from pig faeces.</title>
        <authorList>
            <person name="Chang Y.-H."/>
        </authorList>
    </citation>
    <scope>NUCLEOTIDE SEQUENCE [LARGE SCALE GENOMIC DNA]</scope>
    <source>
        <strain evidence="1 2">YH-panp20</strain>
    </source>
</reference>
<keyword evidence="2" id="KW-1185">Reference proteome</keyword>
<dbReference type="Proteomes" id="UP000276568">
    <property type="component" value="Unassembled WGS sequence"/>
</dbReference>
<evidence type="ECO:0000313" key="1">
    <source>
        <dbReference type="EMBL" id="RNM29264.1"/>
    </source>
</evidence>
<name>A0A3N0HX42_9FIRM</name>
<organism evidence="1 2">
    <name type="scientific">Absicoccus porci</name>
    <dbReference type="NCBI Taxonomy" id="2486576"/>
    <lineage>
        <taxon>Bacteria</taxon>
        <taxon>Bacillati</taxon>
        <taxon>Bacillota</taxon>
        <taxon>Erysipelotrichia</taxon>
        <taxon>Erysipelotrichales</taxon>
        <taxon>Erysipelotrichaceae</taxon>
        <taxon>Absicoccus</taxon>
    </lineage>
</organism>
<dbReference type="OrthoDB" id="3191556at2"/>